<protein>
    <submittedName>
        <fullName evidence="1">Uncharacterized protein</fullName>
    </submittedName>
</protein>
<reference evidence="1 2" key="1">
    <citation type="submission" date="2021-01" db="EMBL/GenBank/DDBJ databases">
        <title>WGS of actinomycetes isolated from Thailand.</title>
        <authorList>
            <person name="Thawai C."/>
        </authorList>
    </citation>
    <scope>NUCLEOTIDE SEQUENCE [LARGE SCALE GENOMIC DNA]</scope>
    <source>
        <strain evidence="1 2">CA3R110</strain>
    </source>
</reference>
<proteinExistence type="predicted"/>
<dbReference type="EMBL" id="JAERRG010000009">
    <property type="protein sequence ID" value="MBL1115496.1"/>
    <property type="molecule type" value="Genomic_DNA"/>
</dbReference>
<evidence type="ECO:0000313" key="1">
    <source>
        <dbReference type="EMBL" id="MBL1115496.1"/>
    </source>
</evidence>
<keyword evidence="2" id="KW-1185">Reference proteome</keyword>
<accession>A0ABS1PUU4</accession>
<dbReference type="RefSeq" id="WP_201853283.1">
    <property type="nucleotide sequence ID" value="NZ_JAERRG010000009.1"/>
</dbReference>
<organism evidence="1 2">
    <name type="scientific">Streptomyces endocoffeicus</name>
    <dbReference type="NCBI Taxonomy" id="2898945"/>
    <lineage>
        <taxon>Bacteria</taxon>
        <taxon>Bacillati</taxon>
        <taxon>Actinomycetota</taxon>
        <taxon>Actinomycetes</taxon>
        <taxon>Kitasatosporales</taxon>
        <taxon>Streptomycetaceae</taxon>
        <taxon>Streptomyces</taxon>
    </lineage>
</organism>
<dbReference type="Proteomes" id="UP000621510">
    <property type="component" value="Unassembled WGS sequence"/>
</dbReference>
<name>A0ABS1PUU4_9ACTN</name>
<sequence length="80" mass="8841">MTALAVAGDRVISEESRNILKGKADALRSAIEAWKQLKREGDNPRGIREELERVADEAFNLAKHLQILGVVDGLCEGREI</sequence>
<gene>
    <name evidence="1" type="ORF">JK364_24300</name>
</gene>
<evidence type="ECO:0000313" key="2">
    <source>
        <dbReference type="Proteomes" id="UP000621510"/>
    </source>
</evidence>
<comment type="caution">
    <text evidence="1">The sequence shown here is derived from an EMBL/GenBank/DDBJ whole genome shotgun (WGS) entry which is preliminary data.</text>
</comment>